<sequence length="399" mass="44804">MVRHKKDFKGNNKFRNPAKARAPPRPRRASDAADENDGAEARGAKPEFKAACWDLGHCDAKRCSGKRLMRLGMMRELHVGQKFAGVVVSPKAKKIVSRDDKHLVEQYGAAVVEASWNRIDEVPFGRIGGKCERLLPYLVAANPTNYGRPWRLNCVEALAACYYICGHAEWAESILSTFSYGQAFLDINAALLKRYMACENEEQIKKAEEVWLEKIEREYNTSRADKEDGVEEDMWAGGNMNRRVIDESDDDDDDDDEDGEGSGEEDEDKIDPRNPYDIPESSDDEEEMAELRRRVLASKPFTNPTQIDDENDRGDEKKGPERIPRTEPEPRDSQAEGEDDSEPAESDENDNEFDSFMAAQPTTDRTGILGKQRAKAMDGSYKATFSSGSVKAPSGRGYQ</sequence>
<dbReference type="AlphaFoldDB" id="A0A3M7M7P5"/>
<protein>
    <recommendedName>
        <fullName evidence="6">18S rRNA aminocarboxypropyltransferase</fullName>
        <ecNumber evidence="6">2.5.1.157</ecNumber>
    </recommendedName>
</protein>
<feature type="compositionally biased region" description="Basic and acidic residues" evidence="7">
    <location>
        <begin position="314"/>
        <end position="334"/>
    </location>
</feature>
<evidence type="ECO:0000256" key="3">
    <source>
        <dbReference type="ARBA" id="ARBA00022552"/>
    </source>
</evidence>
<keyword evidence="3 6" id="KW-0698">rRNA processing</keyword>
<evidence type="ECO:0000259" key="9">
    <source>
        <dbReference type="Pfam" id="PF04068"/>
    </source>
</evidence>
<dbReference type="InterPro" id="IPR022968">
    <property type="entry name" value="Tsr3-like"/>
</dbReference>
<feature type="binding site" evidence="6">
    <location>
        <position position="135"/>
    </location>
    <ligand>
        <name>S-adenosyl-L-methionine</name>
        <dbReference type="ChEBI" id="CHEBI:59789"/>
    </ligand>
</feature>
<dbReference type="GO" id="GO:0000455">
    <property type="term" value="P:enzyme-directed rRNA pseudouridine synthesis"/>
    <property type="evidence" value="ECO:0007669"/>
    <property type="project" value="UniProtKB-UniRule"/>
</dbReference>
<feature type="binding site" evidence="6">
    <location>
        <position position="112"/>
    </location>
    <ligand>
        <name>S-adenosyl-L-methionine</name>
        <dbReference type="ChEBI" id="CHEBI:59789"/>
    </ligand>
</feature>
<evidence type="ECO:0000313" key="11">
    <source>
        <dbReference type="Proteomes" id="UP000265663"/>
    </source>
</evidence>
<feature type="domain" description="16S/18S rRNA aminocarboxypropyltransferase Tsr3 C-terminal" evidence="8">
    <location>
        <begin position="86"/>
        <end position="211"/>
    </location>
</feature>
<evidence type="ECO:0000256" key="1">
    <source>
        <dbReference type="ARBA" id="ARBA00022490"/>
    </source>
</evidence>
<dbReference type="OrthoDB" id="10262062at2759"/>
<comment type="similarity">
    <text evidence="6">Belongs to the TDD superfamily. TSR3 family.</text>
</comment>
<evidence type="ECO:0000313" key="10">
    <source>
        <dbReference type="EMBL" id="RMZ70531.1"/>
    </source>
</evidence>
<dbReference type="InterPro" id="IPR007177">
    <property type="entry name" value="Tsr3_C"/>
</dbReference>
<dbReference type="Pfam" id="PF04068">
    <property type="entry name" value="Fer4_RLI"/>
    <property type="match status" value="1"/>
</dbReference>
<comment type="catalytic activity">
    <reaction evidence="6">
        <text>an N(1)-methylpseudouridine in rRNA + S-adenosyl-L-methionine = N(1)-methyl-N(3)-[(3S)-3-amino-3-carboxypropyl]pseudouridine in rRNA + S-methyl-5'-thioadenosine + H(+)</text>
        <dbReference type="Rhea" id="RHEA:63296"/>
        <dbReference type="Rhea" id="RHEA-COMP:11634"/>
        <dbReference type="Rhea" id="RHEA-COMP:16310"/>
        <dbReference type="ChEBI" id="CHEBI:15378"/>
        <dbReference type="ChEBI" id="CHEBI:17509"/>
        <dbReference type="ChEBI" id="CHEBI:59789"/>
        <dbReference type="ChEBI" id="CHEBI:74890"/>
        <dbReference type="ChEBI" id="CHEBI:146234"/>
        <dbReference type="EC" id="2.5.1.157"/>
    </reaction>
</comment>
<feature type="binding site" evidence="6">
    <location>
        <position position="64"/>
    </location>
    <ligand>
        <name>S-adenosyl-L-methionine</name>
        <dbReference type="ChEBI" id="CHEBI:59789"/>
    </ligand>
</feature>
<feature type="region of interest" description="Disordered" evidence="7">
    <location>
        <begin position="222"/>
        <end position="399"/>
    </location>
</feature>
<evidence type="ECO:0000256" key="2">
    <source>
        <dbReference type="ARBA" id="ARBA00022517"/>
    </source>
</evidence>
<evidence type="ECO:0000256" key="6">
    <source>
        <dbReference type="HAMAP-Rule" id="MF_03146"/>
    </source>
</evidence>
<dbReference type="EMBL" id="KE747824">
    <property type="protein sequence ID" value="RMZ70531.1"/>
    <property type="molecule type" value="Genomic_DNA"/>
</dbReference>
<evidence type="ECO:0000256" key="5">
    <source>
        <dbReference type="ARBA" id="ARBA00022691"/>
    </source>
</evidence>
<gene>
    <name evidence="6" type="primary">TSR3</name>
    <name evidence="10" type="ORF">GMOD_00000635</name>
</gene>
<feature type="compositionally biased region" description="Acidic residues" evidence="7">
    <location>
        <begin position="247"/>
        <end position="269"/>
    </location>
</feature>
<keyword evidence="5 6" id="KW-0949">S-adenosyl-L-methionine</keyword>
<evidence type="ECO:0000256" key="7">
    <source>
        <dbReference type="SAM" id="MobiDB-lite"/>
    </source>
</evidence>
<dbReference type="PANTHER" id="PTHR20426">
    <property type="entry name" value="RIBOSOME BIOGENESIS PROTEIN TSR3 HOMOLOG"/>
    <property type="match status" value="1"/>
</dbReference>
<dbReference type="Proteomes" id="UP000265663">
    <property type="component" value="Unassembled WGS sequence"/>
</dbReference>
<dbReference type="GO" id="GO:0005634">
    <property type="term" value="C:nucleus"/>
    <property type="evidence" value="ECO:0007669"/>
    <property type="project" value="UniProtKB-SubCell"/>
</dbReference>
<comment type="subcellular location">
    <subcellularLocation>
        <location evidence="6">Cytoplasm</location>
    </subcellularLocation>
    <subcellularLocation>
        <location evidence="6">Nucleus</location>
    </subcellularLocation>
</comment>
<keyword evidence="11" id="KW-1185">Reference proteome</keyword>
<accession>A0A3M7M7P5</accession>
<comment type="catalytic activity">
    <reaction evidence="6">
        <text>N(1)-methylpseudouridine(1191) in yeast 18S rRNA + S-adenosyl-L-methionine = N(1)-methyl-N(3)-[(3S)-3-amino-3-carboxypropyl]pseudouridine(1191) in yeast 18S rRNA + S-methyl-5'-thioadenosine + H(+)</text>
        <dbReference type="Rhea" id="RHEA:63300"/>
        <dbReference type="Rhea" id="RHEA-COMP:13852"/>
        <dbReference type="Rhea" id="RHEA-COMP:16309"/>
        <dbReference type="ChEBI" id="CHEBI:15378"/>
        <dbReference type="ChEBI" id="CHEBI:17509"/>
        <dbReference type="ChEBI" id="CHEBI:59789"/>
        <dbReference type="ChEBI" id="CHEBI:74890"/>
        <dbReference type="ChEBI" id="CHEBI:146234"/>
    </reaction>
</comment>
<feature type="region of interest" description="Disordered" evidence="7">
    <location>
        <begin position="1"/>
        <end position="42"/>
    </location>
</feature>
<reference evidence="10 11" key="1">
    <citation type="journal article" date="2014" name="PLoS ONE">
        <title>De novo Genome Assembly of the Fungal Plant Pathogen Pyrenophora semeniperda.</title>
        <authorList>
            <person name="Soliai M.M."/>
            <person name="Meyer S.E."/>
            <person name="Udall J.A."/>
            <person name="Elzinga D.E."/>
            <person name="Hermansen R.A."/>
            <person name="Bodily P.M."/>
            <person name="Hart A.A."/>
            <person name="Coleman C.E."/>
        </authorList>
    </citation>
    <scope>NUCLEOTIDE SEQUENCE [LARGE SCALE GENOMIC DNA]</scope>
    <source>
        <strain evidence="10 11">CCB06</strain>
        <tissue evidence="10">Mycelium</tissue>
    </source>
</reference>
<dbReference type="HAMAP" id="MF_01116">
    <property type="entry name" value="TSR3"/>
    <property type="match status" value="1"/>
</dbReference>
<feature type="compositionally biased region" description="Basic residues" evidence="7">
    <location>
        <begin position="16"/>
        <end position="27"/>
    </location>
</feature>
<dbReference type="EC" id="2.5.1.157" evidence="6"/>
<dbReference type="GO" id="GO:1904047">
    <property type="term" value="F:S-adenosyl-L-methionine binding"/>
    <property type="evidence" value="ECO:0007669"/>
    <property type="project" value="UniProtKB-UniRule"/>
</dbReference>
<keyword evidence="4 6" id="KW-0808">Transferase</keyword>
<organism evidence="10 11">
    <name type="scientific">Pyrenophora seminiperda CCB06</name>
    <dbReference type="NCBI Taxonomy" id="1302712"/>
    <lineage>
        <taxon>Eukaryota</taxon>
        <taxon>Fungi</taxon>
        <taxon>Dikarya</taxon>
        <taxon>Ascomycota</taxon>
        <taxon>Pezizomycotina</taxon>
        <taxon>Dothideomycetes</taxon>
        <taxon>Pleosporomycetidae</taxon>
        <taxon>Pleosporales</taxon>
        <taxon>Pleosporineae</taxon>
        <taxon>Pleosporaceae</taxon>
        <taxon>Pyrenophora</taxon>
    </lineage>
</organism>
<dbReference type="GO" id="GO:0106388">
    <property type="term" value="F:rRNA small subunit aminocarboxypropyltransferase activity"/>
    <property type="evidence" value="ECO:0007669"/>
    <property type="project" value="UniProtKB-EC"/>
</dbReference>
<dbReference type="InterPro" id="IPR007209">
    <property type="entry name" value="RNaseL-inhib-like_metal-bd_dom"/>
</dbReference>
<evidence type="ECO:0000256" key="4">
    <source>
        <dbReference type="ARBA" id="ARBA00022679"/>
    </source>
</evidence>
<keyword evidence="6" id="KW-0539">Nucleus</keyword>
<evidence type="ECO:0000259" key="8">
    <source>
        <dbReference type="Pfam" id="PF04034"/>
    </source>
</evidence>
<dbReference type="Pfam" id="PF04034">
    <property type="entry name" value="Ribo_biogen_C"/>
    <property type="match status" value="1"/>
</dbReference>
<keyword evidence="2 6" id="KW-0690">Ribosome biogenesis</keyword>
<feature type="domain" description="RNase L inhibitor RLI-like possible metal-binding" evidence="9">
    <location>
        <begin position="49"/>
        <end position="82"/>
    </location>
</feature>
<proteinExistence type="inferred from homology"/>
<dbReference type="GO" id="GO:0005737">
    <property type="term" value="C:cytoplasm"/>
    <property type="evidence" value="ECO:0007669"/>
    <property type="project" value="UniProtKB-SubCell"/>
</dbReference>
<feature type="binding site" evidence="6">
    <location>
        <position position="150"/>
    </location>
    <ligand>
        <name>S-adenosyl-L-methionine</name>
        <dbReference type="ChEBI" id="CHEBI:59789"/>
    </ligand>
</feature>
<feature type="compositionally biased region" description="Acidic residues" evidence="7">
    <location>
        <begin position="335"/>
        <end position="353"/>
    </location>
</feature>
<dbReference type="GO" id="GO:0030490">
    <property type="term" value="P:maturation of SSU-rRNA"/>
    <property type="evidence" value="ECO:0007669"/>
    <property type="project" value="TreeGrafter"/>
</dbReference>
<comment type="function">
    <text evidence="6">Aminocarboxypropyltransferase that catalyzes the aminocarboxypropyl transfer on pseudouridine at position 1191 (Psi1191) in 18S rRNA. It constitutes the last step in biosynthesis of the hypermodified N1-methyl-N3-(3-amino-3-carboxypropyl) pseudouridine (m1acp3-Psi) conserved in eukaryotic 18S rRNA.</text>
</comment>
<keyword evidence="1 6" id="KW-0963">Cytoplasm</keyword>
<name>A0A3M7M7P5_9PLEO</name>
<dbReference type="PANTHER" id="PTHR20426:SF0">
    <property type="entry name" value="18S RRNA AMINOCARBOXYPROPYLTRANSFERASE"/>
    <property type="match status" value="1"/>
</dbReference>